<protein>
    <submittedName>
        <fullName evidence="8">Ethidium bromide-methyl viologen resistance protein EmrE</fullName>
    </submittedName>
</protein>
<dbReference type="GO" id="GO:0015199">
    <property type="term" value="F:amino-acid betaine transmembrane transporter activity"/>
    <property type="evidence" value="ECO:0007669"/>
    <property type="project" value="TreeGrafter"/>
</dbReference>
<dbReference type="AlphaFoldDB" id="A0A160TGV5"/>
<dbReference type="InterPro" id="IPR037185">
    <property type="entry name" value="EmrE-like"/>
</dbReference>
<dbReference type="FunFam" id="1.10.3730.20:FF:000001">
    <property type="entry name" value="Quaternary ammonium compound resistance transporter SugE"/>
    <property type="match status" value="1"/>
</dbReference>
<proteinExistence type="predicted"/>
<gene>
    <name evidence="8" type="ORF">MGWOODY_Smn2460</name>
</gene>
<feature type="transmembrane region" description="Helical" evidence="7">
    <location>
        <begin position="106"/>
        <end position="125"/>
    </location>
</feature>
<evidence type="ECO:0000256" key="7">
    <source>
        <dbReference type="SAM" id="Phobius"/>
    </source>
</evidence>
<keyword evidence="4 7" id="KW-0812">Transmembrane</keyword>
<dbReference type="InterPro" id="IPR045324">
    <property type="entry name" value="Small_multidrug_res"/>
</dbReference>
<comment type="subcellular location">
    <subcellularLocation>
        <location evidence="1">Cell membrane</location>
        <topology evidence="1">Multi-pass membrane protein</topology>
    </subcellularLocation>
</comment>
<accession>A0A160TGV5</accession>
<dbReference type="PANTHER" id="PTHR30561">
    <property type="entry name" value="SMR FAMILY PROTON-DEPENDENT DRUG EFFLUX TRANSPORTER SUGE"/>
    <property type="match status" value="1"/>
</dbReference>
<reference evidence="8" key="1">
    <citation type="submission" date="2015-10" db="EMBL/GenBank/DDBJ databases">
        <authorList>
            <person name="Gilbert D.G."/>
        </authorList>
    </citation>
    <scope>NUCLEOTIDE SEQUENCE</scope>
</reference>
<sequence>MVEGMPGTAPRANASPTLYGLAMSYLYLAIAIASEVCATSFMKLSEGFTRPVPSIVTVIGYGIAFYFLSLTLRTIPTGVAYAIWSGVGIVLIAAIAWIFQGQKLDAAAIAGMALIISGVLVMNVFSKAAAH</sequence>
<dbReference type="GO" id="GO:0031460">
    <property type="term" value="P:glycine betaine transport"/>
    <property type="evidence" value="ECO:0007669"/>
    <property type="project" value="TreeGrafter"/>
</dbReference>
<dbReference type="GO" id="GO:0005886">
    <property type="term" value="C:plasma membrane"/>
    <property type="evidence" value="ECO:0007669"/>
    <property type="project" value="UniProtKB-SubCell"/>
</dbReference>
<dbReference type="GO" id="GO:0015220">
    <property type="term" value="F:choline transmembrane transporter activity"/>
    <property type="evidence" value="ECO:0007669"/>
    <property type="project" value="TreeGrafter"/>
</dbReference>
<name>A0A160TGV5_9ZZZZ</name>
<keyword evidence="3" id="KW-1003">Cell membrane</keyword>
<keyword evidence="5 7" id="KW-1133">Transmembrane helix</keyword>
<dbReference type="PANTHER" id="PTHR30561:SF1">
    <property type="entry name" value="MULTIDRUG TRANSPORTER EMRE"/>
    <property type="match status" value="1"/>
</dbReference>
<evidence type="ECO:0000256" key="5">
    <source>
        <dbReference type="ARBA" id="ARBA00022989"/>
    </source>
</evidence>
<keyword evidence="6 7" id="KW-0472">Membrane</keyword>
<evidence type="ECO:0000313" key="8">
    <source>
        <dbReference type="EMBL" id="CUS43471.1"/>
    </source>
</evidence>
<evidence type="ECO:0000256" key="4">
    <source>
        <dbReference type="ARBA" id="ARBA00022692"/>
    </source>
</evidence>
<evidence type="ECO:0000256" key="3">
    <source>
        <dbReference type="ARBA" id="ARBA00022475"/>
    </source>
</evidence>
<dbReference type="EMBL" id="CZQE01000056">
    <property type="protein sequence ID" value="CUS43471.1"/>
    <property type="molecule type" value="Genomic_DNA"/>
</dbReference>
<dbReference type="InterPro" id="IPR000390">
    <property type="entry name" value="Small_drug/metabolite_transptr"/>
</dbReference>
<evidence type="ECO:0000256" key="6">
    <source>
        <dbReference type="ARBA" id="ARBA00023136"/>
    </source>
</evidence>
<dbReference type="SUPFAM" id="SSF103481">
    <property type="entry name" value="Multidrug resistance efflux transporter EmrE"/>
    <property type="match status" value="1"/>
</dbReference>
<evidence type="ECO:0000256" key="1">
    <source>
        <dbReference type="ARBA" id="ARBA00004651"/>
    </source>
</evidence>
<keyword evidence="2" id="KW-0813">Transport</keyword>
<dbReference type="Gene3D" id="1.10.3730.20">
    <property type="match status" value="1"/>
</dbReference>
<dbReference type="GO" id="GO:0015297">
    <property type="term" value="F:antiporter activity"/>
    <property type="evidence" value="ECO:0007669"/>
    <property type="project" value="TreeGrafter"/>
</dbReference>
<feature type="transmembrane region" description="Helical" evidence="7">
    <location>
        <begin position="54"/>
        <end position="72"/>
    </location>
</feature>
<feature type="transmembrane region" description="Helical" evidence="7">
    <location>
        <begin position="78"/>
        <end position="99"/>
    </location>
</feature>
<feature type="transmembrane region" description="Helical" evidence="7">
    <location>
        <begin position="20"/>
        <end position="42"/>
    </location>
</feature>
<organism evidence="8">
    <name type="scientific">hydrothermal vent metagenome</name>
    <dbReference type="NCBI Taxonomy" id="652676"/>
    <lineage>
        <taxon>unclassified sequences</taxon>
        <taxon>metagenomes</taxon>
        <taxon>ecological metagenomes</taxon>
    </lineage>
</organism>
<dbReference type="Pfam" id="PF00893">
    <property type="entry name" value="Multi_Drug_Res"/>
    <property type="match status" value="1"/>
</dbReference>
<evidence type="ECO:0000256" key="2">
    <source>
        <dbReference type="ARBA" id="ARBA00022448"/>
    </source>
</evidence>